<reference evidence="1" key="1">
    <citation type="submission" date="2023-04" db="EMBL/GenBank/DDBJ databases">
        <authorList>
            <person name="Vijverberg K."/>
            <person name="Xiong W."/>
            <person name="Schranz E."/>
        </authorList>
    </citation>
    <scope>NUCLEOTIDE SEQUENCE</scope>
</reference>
<name>A0AA35ZRV7_LACSI</name>
<sequence>MASSSWRWQCSDEKSSLARERRQQHLQLRFPTVAVRPVSQLHSVGLCFATHAFAGSETRTMEVSVLLWWFPASTNKKAAAGDKEMKGSMIPLWYSRYEMPHDTFMVLKCLVLSSKKLNVVGINGVVCGITKRRIFLLDRSFNFLTRYFSKTQSNTQNKAFFSIKFEVRVI</sequence>
<accession>A0AA35ZRV7</accession>
<evidence type="ECO:0000313" key="1">
    <source>
        <dbReference type="EMBL" id="CAI9297213.1"/>
    </source>
</evidence>
<dbReference type="Proteomes" id="UP001177003">
    <property type="component" value="Chromosome 8"/>
</dbReference>
<proteinExistence type="predicted"/>
<gene>
    <name evidence="1" type="ORF">LSALG_LOCUS36041</name>
</gene>
<keyword evidence="2" id="KW-1185">Reference proteome</keyword>
<organism evidence="1 2">
    <name type="scientific">Lactuca saligna</name>
    <name type="common">Willowleaf lettuce</name>
    <dbReference type="NCBI Taxonomy" id="75948"/>
    <lineage>
        <taxon>Eukaryota</taxon>
        <taxon>Viridiplantae</taxon>
        <taxon>Streptophyta</taxon>
        <taxon>Embryophyta</taxon>
        <taxon>Tracheophyta</taxon>
        <taxon>Spermatophyta</taxon>
        <taxon>Magnoliopsida</taxon>
        <taxon>eudicotyledons</taxon>
        <taxon>Gunneridae</taxon>
        <taxon>Pentapetalae</taxon>
        <taxon>asterids</taxon>
        <taxon>campanulids</taxon>
        <taxon>Asterales</taxon>
        <taxon>Asteraceae</taxon>
        <taxon>Cichorioideae</taxon>
        <taxon>Cichorieae</taxon>
        <taxon>Lactucinae</taxon>
        <taxon>Lactuca</taxon>
    </lineage>
</organism>
<dbReference type="EMBL" id="OX465084">
    <property type="protein sequence ID" value="CAI9297213.1"/>
    <property type="molecule type" value="Genomic_DNA"/>
</dbReference>
<dbReference type="AlphaFoldDB" id="A0AA35ZRV7"/>
<evidence type="ECO:0000313" key="2">
    <source>
        <dbReference type="Proteomes" id="UP001177003"/>
    </source>
</evidence>
<protein>
    <submittedName>
        <fullName evidence="1">Uncharacterized protein</fullName>
    </submittedName>
</protein>